<feature type="chain" id="PRO_5040740786" evidence="4">
    <location>
        <begin position="22"/>
        <end position="189"/>
    </location>
</feature>
<comment type="caution">
    <text evidence="5">The sequence shown here is derived from an EMBL/GenBank/DDBJ whole genome shotgun (WGS) entry which is preliminary data.</text>
</comment>
<gene>
    <name evidence="5" type="ORF">M9R32_14215</name>
</gene>
<keyword evidence="3" id="KW-1015">Disulfide bond</keyword>
<keyword evidence="6" id="KW-1185">Reference proteome</keyword>
<sequence>MLRRTKWLIVLMIGSAWLLNACSPFPEERPSISPFTFTDQHGESFGSSDLDGHMWVANFIFTECDTVCPPMTAKMADLQEALQQEQLDVELVSFSVDPQVDTPEKLKLYLEQFTEDDSNWHLLSGYDQEDIEKFAVEEFETLVNKPKDSDQVLHGVNFFVLNENGIIVEDFTFSDPDLVNKILQTLKNE</sequence>
<dbReference type="SUPFAM" id="SSF52833">
    <property type="entry name" value="Thioredoxin-like"/>
    <property type="match status" value="1"/>
</dbReference>
<dbReference type="Pfam" id="PF02630">
    <property type="entry name" value="SCO1-SenC"/>
    <property type="match status" value="1"/>
</dbReference>
<feature type="binding site" evidence="2">
    <location>
        <position position="154"/>
    </location>
    <ligand>
        <name>Cu cation</name>
        <dbReference type="ChEBI" id="CHEBI:23378"/>
    </ligand>
</feature>
<dbReference type="InterPro" id="IPR036249">
    <property type="entry name" value="Thioredoxin-like_sf"/>
</dbReference>
<evidence type="ECO:0000256" key="4">
    <source>
        <dbReference type="SAM" id="SignalP"/>
    </source>
</evidence>
<dbReference type="CDD" id="cd02968">
    <property type="entry name" value="SCO"/>
    <property type="match status" value="1"/>
</dbReference>
<dbReference type="Gene3D" id="3.40.30.10">
    <property type="entry name" value="Glutaredoxin"/>
    <property type="match status" value="1"/>
</dbReference>
<dbReference type="EMBL" id="JAMKBJ010000015">
    <property type="protein sequence ID" value="MCZ8538347.1"/>
    <property type="molecule type" value="Genomic_DNA"/>
</dbReference>
<name>A0A9X3LIH0_9BACL</name>
<feature type="binding site" evidence="2">
    <location>
        <position position="68"/>
    </location>
    <ligand>
        <name>Cu cation</name>
        <dbReference type="ChEBI" id="CHEBI:23378"/>
    </ligand>
</feature>
<proteinExistence type="inferred from homology"/>
<keyword evidence="4" id="KW-0732">Signal</keyword>
<dbReference type="InterPro" id="IPR003782">
    <property type="entry name" value="SCO1/SenC"/>
</dbReference>
<reference evidence="5" key="1">
    <citation type="submission" date="2022-05" db="EMBL/GenBank/DDBJ databases">
        <authorList>
            <person name="Colautti A."/>
            <person name="Iacumin L."/>
        </authorList>
    </citation>
    <scope>NUCLEOTIDE SEQUENCE</scope>
    <source>
        <strain evidence="5">SK 55</strain>
    </source>
</reference>
<keyword evidence="2" id="KW-0479">Metal-binding</keyword>
<dbReference type="AlphaFoldDB" id="A0A9X3LIH0"/>
<evidence type="ECO:0000256" key="1">
    <source>
        <dbReference type="ARBA" id="ARBA00010996"/>
    </source>
</evidence>
<evidence type="ECO:0000256" key="3">
    <source>
        <dbReference type="PIRSR" id="PIRSR603782-2"/>
    </source>
</evidence>
<comment type="similarity">
    <text evidence="1">Belongs to the SCO1/2 family.</text>
</comment>
<dbReference type="PANTHER" id="PTHR12151">
    <property type="entry name" value="ELECTRON TRANSPORT PROTIN SCO1/SENC FAMILY MEMBER"/>
    <property type="match status" value="1"/>
</dbReference>
<evidence type="ECO:0000313" key="6">
    <source>
        <dbReference type="Proteomes" id="UP001152173"/>
    </source>
</evidence>
<evidence type="ECO:0000256" key="2">
    <source>
        <dbReference type="PIRSR" id="PIRSR603782-1"/>
    </source>
</evidence>
<feature type="disulfide bond" description="Redox-active" evidence="3">
    <location>
        <begin position="64"/>
        <end position="68"/>
    </location>
</feature>
<dbReference type="RefSeq" id="WP_269927419.1">
    <property type="nucleotide sequence ID" value="NZ_JAMKBJ010000015.1"/>
</dbReference>
<dbReference type="PANTHER" id="PTHR12151:SF25">
    <property type="entry name" value="LINALOOL DEHYDRATASE_ISOMERASE DOMAIN-CONTAINING PROTEIN"/>
    <property type="match status" value="1"/>
</dbReference>
<evidence type="ECO:0000313" key="5">
    <source>
        <dbReference type="EMBL" id="MCZ8538347.1"/>
    </source>
</evidence>
<keyword evidence="2" id="KW-0186">Copper</keyword>
<dbReference type="Proteomes" id="UP001152173">
    <property type="component" value="Unassembled WGS sequence"/>
</dbReference>
<feature type="binding site" evidence="2">
    <location>
        <position position="64"/>
    </location>
    <ligand>
        <name>Cu cation</name>
        <dbReference type="ChEBI" id="CHEBI:23378"/>
    </ligand>
</feature>
<dbReference type="GO" id="GO:0046872">
    <property type="term" value="F:metal ion binding"/>
    <property type="evidence" value="ECO:0007669"/>
    <property type="project" value="UniProtKB-KW"/>
</dbReference>
<accession>A0A9X3LIH0</accession>
<feature type="signal peptide" evidence="4">
    <location>
        <begin position="1"/>
        <end position="21"/>
    </location>
</feature>
<protein>
    <submittedName>
        <fullName evidence="5">SCO family protein</fullName>
    </submittedName>
</protein>
<organism evidence="5 6">
    <name type="scientific">Paenisporosarcina quisquiliarum</name>
    <dbReference type="NCBI Taxonomy" id="365346"/>
    <lineage>
        <taxon>Bacteria</taxon>
        <taxon>Bacillati</taxon>
        <taxon>Bacillota</taxon>
        <taxon>Bacilli</taxon>
        <taxon>Bacillales</taxon>
        <taxon>Caryophanaceae</taxon>
        <taxon>Paenisporosarcina</taxon>
    </lineage>
</organism>